<evidence type="ECO:0000259" key="15">
    <source>
        <dbReference type="PROSITE" id="PS50192"/>
    </source>
</evidence>
<keyword evidence="3" id="KW-0813">Transport</keyword>
<evidence type="ECO:0000256" key="6">
    <source>
        <dbReference type="ARBA" id="ARBA00022927"/>
    </source>
</evidence>
<comment type="subcellular location">
    <subcellularLocation>
        <location evidence="1">Endoplasmic reticulum membrane</location>
        <topology evidence="1">Single-pass type IV membrane protein</topology>
    </subcellularLocation>
    <subcellularLocation>
        <location evidence="2">Golgi apparatus membrane</location>
        <topology evidence="2">Single-pass type IV membrane protein</topology>
    </subcellularLocation>
</comment>
<keyword evidence="6" id="KW-0653">Protein transport</keyword>
<keyword evidence="17" id="KW-1185">Reference proteome</keyword>
<proteinExistence type="inferred from homology"/>
<evidence type="ECO:0000256" key="10">
    <source>
        <dbReference type="ARBA" id="ARBA00023136"/>
    </source>
</evidence>
<dbReference type="CDD" id="cd15853">
    <property type="entry name" value="SNARE_Bet1"/>
    <property type="match status" value="1"/>
</dbReference>
<evidence type="ECO:0000256" key="12">
    <source>
        <dbReference type="ARBA" id="ARBA00060029"/>
    </source>
</evidence>
<evidence type="ECO:0000256" key="13">
    <source>
        <dbReference type="SAM" id="MobiDB-lite"/>
    </source>
</evidence>
<evidence type="ECO:0000313" key="17">
    <source>
        <dbReference type="Proteomes" id="UP001163823"/>
    </source>
</evidence>
<keyword evidence="8" id="KW-0333">Golgi apparatus</keyword>
<dbReference type="AlphaFoldDB" id="A0AAD7VL37"/>
<evidence type="ECO:0000256" key="11">
    <source>
        <dbReference type="ARBA" id="ARBA00037962"/>
    </source>
</evidence>
<evidence type="ECO:0000256" key="4">
    <source>
        <dbReference type="ARBA" id="ARBA00022692"/>
    </source>
</evidence>
<keyword evidence="10 14" id="KW-0472">Membrane</keyword>
<keyword evidence="5" id="KW-0256">Endoplasmic reticulum</keyword>
<protein>
    <submittedName>
        <fullName evidence="16">Bet1-like SNARE 1-1</fullName>
    </submittedName>
</protein>
<evidence type="ECO:0000256" key="3">
    <source>
        <dbReference type="ARBA" id="ARBA00022448"/>
    </source>
</evidence>
<dbReference type="PANTHER" id="PTHR12791">
    <property type="entry name" value="GOLGI SNARE BET1-RELATED"/>
    <property type="match status" value="1"/>
</dbReference>
<dbReference type="Proteomes" id="UP001163823">
    <property type="component" value="Chromosome 2"/>
</dbReference>
<keyword evidence="4 14" id="KW-0812">Transmembrane</keyword>
<comment type="caution">
    <text evidence="16">The sequence shown here is derived from an EMBL/GenBank/DDBJ whole genome shotgun (WGS) entry which is preliminary data.</text>
</comment>
<keyword evidence="9" id="KW-0175">Coiled coil</keyword>
<comment type="similarity">
    <text evidence="11">Belongs to the BET1 family.</text>
</comment>
<keyword evidence="7 14" id="KW-1133">Transmembrane helix</keyword>
<evidence type="ECO:0000256" key="2">
    <source>
        <dbReference type="ARBA" id="ARBA00004409"/>
    </source>
</evidence>
<evidence type="ECO:0000256" key="8">
    <source>
        <dbReference type="ARBA" id="ARBA00023034"/>
    </source>
</evidence>
<dbReference type="KEGG" id="qsa:O6P43_003254"/>
<dbReference type="GO" id="GO:0015031">
    <property type="term" value="P:protein transport"/>
    <property type="evidence" value="ECO:0007669"/>
    <property type="project" value="UniProtKB-KW"/>
</dbReference>
<evidence type="ECO:0000256" key="9">
    <source>
        <dbReference type="ARBA" id="ARBA00023054"/>
    </source>
</evidence>
<dbReference type="GO" id="GO:0005789">
    <property type="term" value="C:endoplasmic reticulum membrane"/>
    <property type="evidence" value="ECO:0007669"/>
    <property type="project" value="UniProtKB-SubCell"/>
</dbReference>
<dbReference type="Gene3D" id="1.20.5.110">
    <property type="match status" value="1"/>
</dbReference>
<feature type="transmembrane region" description="Helical" evidence="14">
    <location>
        <begin position="109"/>
        <end position="131"/>
    </location>
</feature>
<feature type="domain" description="T-SNARE coiled-coil homology" evidence="15">
    <location>
        <begin position="35"/>
        <end position="97"/>
    </location>
</feature>
<feature type="region of interest" description="Disordered" evidence="13">
    <location>
        <begin position="24"/>
        <end position="43"/>
    </location>
</feature>
<dbReference type="FunFam" id="1.20.5.110:FF:000033">
    <property type="entry name" value="bet1-like SNARE 1-1"/>
    <property type="match status" value="1"/>
</dbReference>
<dbReference type="GO" id="GO:0000139">
    <property type="term" value="C:Golgi membrane"/>
    <property type="evidence" value="ECO:0007669"/>
    <property type="project" value="UniProtKB-SubCell"/>
</dbReference>
<evidence type="ECO:0000256" key="14">
    <source>
        <dbReference type="SAM" id="Phobius"/>
    </source>
</evidence>
<evidence type="ECO:0000256" key="5">
    <source>
        <dbReference type="ARBA" id="ARBA00022824"/>
    </source>
</evidence>
<dbReference type="InterPro" id="IPR039899">
    <property type="entry name" value="BET1_SNARE"/>
</dbReference>
<dbReference type="PROSITE" id="PS50192">
    <property type="entry name" value="T_SNARE"/>
    <property type="match status" value="1"/>
</dbReference>
<organism evidence="16 17">
    <name type="scientific">Quillaja saponaria</name>
    <name type="common">Soap bark tree</name>
    <dbReference type="NCBI Taxonomy" id="32244"/>
    <lineage>
        <taxon>Eukaryota</taxon>
        <taxon>Viridiplantae</taxon>
        <taxon>Streptophyta</taxon>
        <taxon>Embryophyta</taxon>
        <taxon>Tracheophyta</taxon>
        <taxon>Spermatophyta</taxon>
        <taxon>Magnoliopsida</taxon>
        <taxon>eudicotyledons</taxon>
        <taxon>Gunneridae</taxon>
        <taxon>Pentapetalae</taxon>
        <taxon>rosids</taxon>
        <taxon>fabids</taxon>
        <taxon>Fabales</taxon>
        <taxon>Quillajaceae</taxon>
        <taxon>Quillaja</taxon>
    </lineage>
</organism>
<evidence type="ECO:0000313" key="16">
    <source>
        <dbReference type="EMBL" id="KAJ7979911.1"/>
    </source>
</evidence>
<name>A0AAD7VL37_QUISA</name>
<dbReference type="EMBL" id="JARAOO010000002">
    <property type="protein sequence ID" value="KAJ7979911.1"/>
    <property type="molecule type" value="Genomic_DNA"/>
</dbReference>
<gene>
    <name evidence="16" type="ORF">O6P43_003254</name>
</gene>
<evidence type="ECO:0000256" key="1">
    <source>
        <dbReference type="ARBA" id="ARBA00004163"/>
    </source>
</evidence>
<comment type="function">
    <text evidence="12">Required for vesicular transport from the ER to the Golgi complex. Functions as a SNARE associated with ER-derived vesicles.</text>
</comment>
<sequence>MSYRRDNRSSKASLLDGFDGLEEGGLRASSSHPLESNEHENDKAVESLHDRVTFLKRLTGDIHEDVENHNRLLDRMGNSMDASRGVMLGTMERFKMVFKKKSARKTCSLVAYFLIAFSIIYCLIRILRYYALG</sequence>
<evidence type="ECO:0000256" key="7">
    <source>
        <dbReference type="ARBA" id="ARBA00022989"/>
    </source>
</evidence>
<reference evidence="16" key="1">
    <citation type="journal article" date="2023" name="Science">
        <title>Elucidation of the pathway for biosynthesis of saponin adjuvants from the soapbark tree.</title>
        <authorList>
            <person name="Reed J."/>
            <person name="Orme A."/>
            <person name="El-Demerdash A."/>
            <person name="Owen C."/>
            <person name="Martin L.B.B."/>
            <person name="Misra R.C."/>
            <person name="Kikuchi S."/>
            <person name="Rejzek M."/>
            <person name="Martin A.C."/>
            <person name="Harkess A."/>
            <person name="Leebens-Mack J."/>
            <person name="Louveau T."/>
            <person name="Stephenson M.J."/>
            <person name="Osbourn A."/>
        </authorList>
    </citation>
    <scope>NUCLEOTIDE SEQUENCE</scope>
    <source>
        <strain evidence="16">S10</strain>
    </source>
</reference>
<accession>A0AAD7VL37</accession>
<dbReference type="InterPro" id="IPR000727">
    <property type="entry name" value="T_SNARE_dom"/>
</dbReference>
<dbReference type="SUPFAM" id="SSF58038">
    <property type="entry name" value="SNARE fusion complex"/>
    <property type="match status" value="1"/>
</dbReference>